<dbReference type="EMBL" id="JXJN01006492">
    <property type="status" value="NOT_ANNOTATED_CDS"/>
    <property type="molecule type" value="Genomic_DNA"/>
</dbReference>
<dbReference type="AlphaFoldDB" id="A0A1B0AZY5"/>
<feature type="chain" id="PRO_5008404307" evidence="1">
    <location>
        <begin position="22"/>
        <end position="153"/>
    </location>
</feature>
<evidence type="ECO:0000313" key="2">
    <source>
        <dbReference type="EnsemblMetazoa" id="GPPI014309-PA"/>
    </source>
</evidence>
<keyword evidence="3" id="KW-1185">Reference proteome</keyword>
<evidence type="ECO:0000313" key="3">
    <source>
        <dbReference type="Proteomes" id="UP000092460"/>
    </source>
</evidence>
<dbReference type="Proteomes" id="UP000092460">
    <property type="component" value="Unassembled WGS sequence"/>
</dbReference>
<dbReference type="EnsemblMetazoa" id="GPPI014309-RA">
    <property type="protein sequence ID" value="GPPI014309-PA"/>
    <property type="gene ID" value="GPPI014309"/>
</dbReference>
<feature type="signal peptide" evidence="1">
    <location>
        <begin position="1"/>
        <end position="21"/>
    </location>
</feature>
<dbReference type="VEuPathDB" id="VectorBase:GPPI014309"/>
<proteinExistence type="predicted"/>
<keyword evidence="1" id="KW-0732">Signal</keyword>
<accession>A0A1B0AZY5</accession>
<evidence type="ECO:0000256" key="1">
    <source>
        <dbReference type="SAM" id="SignalP"/>
    </source>
</evidence>
<sequence length="153" mass="17546">MFLIRVKFVITVFMLLLLTNSDQKAKNVVNWCLRNRAPSTTLSYNLNGKPFESPTLLNDLEADILLRAKRVRRSAFIFITSPYTLLVLCGLEWVSTLSTMLKAVFMCTHLLIPPLHPEACTMHGSARYTRLTFKIQAQAHRHCQLISLDYYIA</sequence>
<reference evidence="2" key="2">
    <citation type="submission" date="2020-05" db="UniProtKB">
        <authorList>
            <consortium name="EnsemblMetazoa"/>
        </authorList>
    </citation>
    <scope>IDENTIFICATION</scope>
    <source>
        <strain evidence="2">IAEA</strain>
    </source>
</reference>
<organism evidence="2 3">
    <name type="scientific">Glossina palpalis gambiensis</name>
    <dbReference type="NCBI Taxonomy" id="67801"/>
    <lineage>
        <taxon>Eukaryota</taxon>
        <taxon>Metazoa</taxon>
        <taxon>Ecdysozoa</taxon>
        <taxon>Arthropoda</taxon>
        <taxon>Hexapoda</taxon>
        <taxon>Insecta</taxon>
        <taxon>Pterygota</taxon>
        <taxon>Neoptera</taxon>
        <taxon>Endopterygota</taxon>
        <taxon>Diptera</taxon>
        <taxon>Brachycera</taxon>
        <taxon>Muscomorpha</taxon>
        <taxon>Hippoboscoidea</taxon>
        <taxon>Glossinidae</taxon>
        <taxon>Glossina</taxon>
    </lineage>
</organism>
<protein>
    <submittedName>
        <fullName evidence="2">Uncharacterized protein</fullName>
    </submittedName>
</protein>
<dbReference type="EMBL" id="JXJN01006493">
    <property type="status" value="NOT_ANNOTATED_CDS"/>
    <property type="molecule type" value="Genomic_DNA"/>
</dbReference>
<name>A0A1B0AZY5_9MUSC</name>
<reference evidence="3" key="1">
    <citation type="submission" date="2015-01" db="EMBL/GenBank/DDBJ databases">
        <authorList>
            <person name="Aksoy S."/>
            <person name="Warren W."/>
            <person name="Wilson R.K."/>
        </authorList>
    </citation>
    <scope>NUCLEOTIDE SEQUENCE [LARGE SCALE GENOMIC DNA]</scope>
    <source>
        <strain evidence="3">IAEA</strain>
    </source>
</reference>